<feature type="transmembrane region" description="Helical" evidence="8">
    <location>
        <begin position="297"/>
        <end position="317"/>
    </location>
</feature>
<comment type="subcellular location">
    <subcellularLocation>
        <location evidence="1">Cell membrane</location>
        <topology evidence="1">Multi-pass membrane protein</topology>
    </subcellularLocation>
</comment>
<evidence type="ECO:0000313" key="11">
    <source>
        <dbReference type="Proteomes" id="UP001597214"/>
    </source>
</evidence>
<organism evidence="10 11">
    <name type="scientific">Bacillus salitolerans</name>
    <dbReference type="NCBI Taxonomy" id="1437434"/>
    <lineage>
        <taxon>Bacteria</taxon>
        <taxon>Bacillati</taxon>
        <taxon>Bacillota</taxon>
        <taxon>Bacilli</taxon>
        <taxon>Bacillales</taxon>
        <taxon>Bacillaceae</taxon>
        <taxon>Bacillus</taxon>
    </lineage>
</organism>
<accession>A0ABW4LV76</accession>
<feature type="transmembrane region" description="Helical" evidence="8">
    <location>
        <begin position="197"/>
        <end position="215"/>
    </location>
</feature>
<feature type="transmembrane region" description="Helical" evidence="8">
    <location>
        <begin position="247"/>
        <end position="265"/>
    </location>
</feature>
<evidence type="ECO:0000256" key="8">
    <source>
        <dbReference type="SAM" id="Phobius"/>
    </source>
</evidence>
<feature type="transmembrane region" description="Helical" evidence="8">
    <location>
        <begin position="222"/>
        <end position="241"/>
    </location>
</feature>
<keyword evidence="5 8" id="KW-0812">Transmembrane</keyword>
<protein>
    <submittedName>
        <fullName evidence="10">PTS transporter subunit IIC</fullName>
    </submittedName>
</protein>
<feature type="transmembrane region" description="Helical" evidence="8">
    <location>
        <begin position="122"/>
        <end position="144"/>
    </location>
</feature>
<keyword evidence="11" id="KW-1185">Reference proteome</keyword>
<evidence type="ECO:0000256" key="5">
    <source>
        <dbReference type="ARBA" id="ARBA00022692"/>
    </source>
</evidence>
<dbReference type="Pfam" id="PF13303">
    <property type="entry name" value="PTS_EIIC_2"/>
    <property type="match status" value="1"/>
</dbReference>
<feature type="transmembrane region" description="Helical" evidence="8">
    <location>
        <begin position="79"/>
        <end position="102"/>
    </location>
</feature>
<evidence type="ECO:0000256" key="3">
    <source>
        <dbReference type="ARBA" id="ARBA00022475"/>
    </source>
</evidence>
<evidence type="ECO:0000256" key="6">
    <source>
        <dbReference type="ARBA" id="ARBA00022989"/>
    </source>
</evidence>
<gene>
    <name evidence="10" type="ORF">ACFSCX_21315</name>
</gene>
<comment type="caution">
    <text evidence="10">The sequence shown here is derived from an EMBL/GenBank/DDBJ whole genome shotgun (WGS) entry which is preliminary data.</text>
</comment>
<dbReference type="RefSeq" id="WP_377930276.1">
    <property type="nucleotide sequence ID" value="NZ_JBHUEM010000052.1"/>
</dbReference>
<dbReference type="InterPro" id="IPR003352">
    <property type="entry name" value="PTS_EIIC"/>
</dbReference>
<evidence type="ECO:0000256" key="2">
    <source>
        <dbReference type="ARBA" id="ARBA00022448"/>
    </source>
</evidence>
<feature type="transmembrane region" description="Helical" evidence="8">
    <location>
        <begin position="272"/>
        <end position="291"/>
    </location>
</feature>
<feature type="transmembrane region" description="Helical" evidence="8">
    <location>
        <begin position="21"/>
        <end position="39"/>
    </location>
</feature>
<evidence type="ECO:0000256" key="4">
    <source>
        <dbReference type="ARBA" id="ARBA00022597"/>
    </source>
</evidence>
<sequence>MLSFLRRKGVTLSAFDYFIKALQFMALGLFSTLIIGLIIETIGTKLHVPFLIEMGTLAKSLMGPGIGAAVAYGLKAPPLVIFAAIISGAAGASLGGPVGSYVAAVLSTEIGKMVHNETKLDIILTPLTTILVGYSVATFLGPPLHQLLTSFGALVNWSTSQQPFVLGILVAALMGLALTAPISSAAISLMLGLEGSAAGAATIGCAAQMIGFGVSSYRENGVGGLLAIGLGTSMLQVGNIIKNPLILIPPTIAGIVLAPIGTILLPMSNNAAGAGMGTSGLVGPMMTFAVMGFGMDVWIKIALLHFIGPAMISLLLSEWMRKKGFIKYGDLKIRTESHSD</sequence>
<name>A0ABW4LV76_9BACI</name>
<keyword evidence="4" id="KW-0762">Sugar transport</keyword>
<evidence type="ECO:0000256" key="7">
    <source>
        <dbReference type="ARBA" id="ARBA00023136"/>
    </source>
</evidence>
<keyword evidence="7 8" id="KW-0472">Membrane</keyword>
<keyword evidence="6 8" id="KW-1133">Transmembrane helix</keyword>
<dbReference type="Proteomes" id="UP001597214">
    <property type="component" value="Unassembled WGS sequence"/>
</dbReference>
<dbReference type="EMBL" id="JBHUEM010000052">
    <property type="protein sequence ID" value="MFD1739052.1"/>
    <property type="molecule type" value="Genomic_DNA"/>
</dbReference>
<feature type="transmembrane region" description="Helical" evidence="8">
    <location>
        <begin position="164"/>
        <end position="191"/>
    </location>
</feature>
<feature type="domain" description="Phosphotransferase system EIIC" evidence="9">
    <location>
        <begin position="19"/>
        <end position="332"/>
    </location>
</feature>
<reference evidence="11" key="1">
    <citation type="journal article" date="2019" name="Int. J. Syst. Evol. Microbiol.">
        <title>The Global Catalogue of Microorganisms (GCM) 10K type strain sequencing project: providing services to taxonomists for standard genome sequencing and annotation.</title>
        <authorList>
            <consortium name="The Broad Institute Genomics Platform"/>
            <consortium name="The Broad Institute Genome Sequencing Center for Infectious Disease"/>
            <person name="Wu L."/>
            <person name="Ma J."/>
        </authorList>
    </citation>
    <scope>NUCLEOTIDE SEQUENCE [LARGE SCALE GENOMIC DNA]</scope>
    <source>
        <strain evidence="11">CCUG 49339</strain>
    </source>
</reference>
<evidence type="ECO:0000256" key="1">
    <source>
        <dbReference type="ARBA" id="ARBA00004651"/>
    </source>
</evidence>
<keyword evidence="3" id="KW-1003">Cell membrane</keyword>
<proteinExistence type="predicted"/>
<evidence type="ECO:0000259" key="9">
    <source>
        <dbReference type="Pfam" id="PF13303"/>
    </source>
</evidence>
<evidence type="ECO:0000313" key="10">
    <source>
        <dbReference type="EMBL" id="MFD1739052.1"/>
    </source>
</evidence>
<keyword evidence="2" id="KW-0813">Transport</keyword>